<evidence type="ECO:0008006" key="4">
    <source>
        <dbReference type="Google" id="ProtNLM"/>
    </source>
</evidence>
<proteinExistence type="predicted"/>
<evidence type="ECO:0000313" key="2">
    <source>
        <dbReference type="EMBL" id="MEE1877410.1"/>
    </source>
</evidence>
<accession>A0ABU7GET2</accession>
<gene>
    <name evidence="2" type="ORF">VRS74_06890</name>
</gene>
<sequence length="346" mass="37516">MKARVTKFLIATAATGALVATPVLAEKASQLVDINGMRGSSAESALQQRGFSHVSTNKKSSGYVYSYWWNGGDDDCVQVEVYNGRVESITDATDQDCGHHKGSAGAAVGAVAGAALLGALLSHKSSHHDDNQHSADAKAEADYERGYTDGLHNAAYHNYDRSNSYADGYQAGVDQREANLSHHQRRGGYAQVAQFKDLEGARAAGGMEELERRGFTQVDNFTSGNARYSIQWRPESRQCLQVIVADGRLEDLRDIGQHPKCRGTGGSGPAMGAAAPAQFNDVIGRSGERAREILNGRGFTRVARLGDDQTRYAIMWRGQSRQCLQLMIVNGRATDIRDIGQHPNCR</sequence>
<comment type="caution">
    <text evidence="2">The sequence shown here is derived from an EMBL/GenBank/DDBJ whole genome shotgun (WGS) entry which is preliminary data.</text>
</comment>
<keyword evidence="1" id="KW-0732">Signal</keyword>
<dbReference type="RefSeq" id="WP_354144512.1">
    <property type="nucleotide sequence ID" value="NZ_JAZDQV010000005.1"/>
</dbReference>
<dbReference type="Proteomes" id="UP001343492">
    <property type="component" value="Unassembled WGS sequence"/>
</dbReference>
<reference evidence="2 3" key="1">
    <citation type="submission" date="2024-01" db="EMBL/GenBank/DDBJ databases">
        <title>The genome sequence of Erythrobacteraceae sp. strain 1XM1-14.</title>
        <authorList>
            <person name="Liu Y."/>
        </authorList>
    </citation>
    <scope>NUCLEOTIDE SEQUENCE [LARGE SCALE GENOMIC DNA]</scope>
    <source>
        <strain evidence="2 3">1XM1-14</strain>
    </source>
</reference>
<dbReference type="EMBL" id="JAZDQV010000005">
    <property type="protein sequence ID" value="MEE1877410.1"/>
    <property type="molecule type" value="Genomic_DNA"/>
</dbReference>
<evidence type="ECO:0000256" key="1">
    <source>
        <dbReference type="SAM" id="SignalP"/>
    </source>
</evidence>
<organism evidence="2 3">
    <name type="scientific">Altererythrobacter litoralis</name>
    <dbReference type="NCBI Taxonomy" id="3113904"/>
    <lineage>
        <taxon>Bacteria</taxon>
        <taxon>Pseudomonadati</taxon>
        <taxon>Pseudomonadota</taxon>
        <taxon>Alphaproteobacteria</taxon>
        <taxon>Sphingomonadales</taxon>
        <taxon>Erythrobacteraceae</taxon>
        <taxon>Altererythrobacter</taxon>
    </lineage>
</organism>
<name>A0ABU7GET2_9SPHN</name>
<evidence type="ECO:0000313" key="3">
    <source>
        <dbReference type="Proteomes" id="UP001343492"/>
    </source>
</evidence>
<keyword evidence="3" id="KW-1185">Reference proteome</keyword>
<feature type="signal peptide" evidence="1">
    <location>
        <begin position="1"/>
        <end position="25"/>
    </location>
</feature>
<feature type="chain" id="PRO_5047024003" description="PepSY domain-containing protein" evidence="1">
    <location>
        <begin position="26"/>
        <end position="346"/>
    </location>
</feature>
<protein>
    <recommendedName>
        <fullName evidence="4">PepSY domain-containing protein</fullName>
    </recommendedName>
</protein>